<comment type="caution">
    <text evidence="4">The sequence shown here is derived from an EMBL/GenBank/DDBJ whole genome shotgun (WGS) entry which is preliminary data.</text>
</comment>
<accession>A0AA40CB77</accession>
<organism evidence="4 5">
    <name type="scientific">Immersiella caudata</name>
    <dbReference type="NCBI Taxonomy" id="314043"/>
    <lineage>
        <taxon>Eukaryota</taxon>
        <taxon>Fungi</taxon>
        <taxon>Dikarya</taxon>
        <taxon>Ascomycota</taxon>
        <taxon>Pezizomycotina</taxon>
        <taxon>Sordariomycetes</taxon>
        <taxon>Sordariomycetidae</taxon>
        <taxon>Sordariales</taxon>
        <taxon>Lasiosphaeriaceae</taxon>
        <taxon>Immersiella</taxon>
    </lineage>
</organism>
<keyword evidence="2" id="KW-0812">Transmembrane</keyword>
<feature type="signal peptide" evidence="3">
    <location>
        <begin position="1"/>
        <end position="17"/>
    </location>
</feature>
<reference evidence="4" key="1">
    <citation type="submission" date="2023-06" db="EMBL/GenBank/DDBJ databases">
        <title>Genome-scale phylogeny and comparative genomics of the fungal order Sordariales.</title>
        <authorList>
            <consortium name="Lawrence Berkeley National Laboratory"/>
            <person name="Hensen N."/>
            <person name="Bonometti L."/>
            <person name="Westerberg I."/>
            <person name="Brannstrom I.O."/>
            <person name="Guillou S."/>
            <person name="Cros-Aarteil S."/>
            <person name="Calhoun S."/>
            <person name="Haridas S."/>
            <person name="Kuo A."/>
            <person name="Mondo S."/>
            <person name="Pangilinan J."/>
            <person name="Riley R."/>
            <person name="Labutti K."/>
            <person name="Andreopoulos B."/>
            <person name="Lipzen A."/>
            <person name="Chen C."/>
            <person name="Yanf M."/>
            <person name="Daum C."/>
            <person name="Ng V."/>
            <person name="Clum A."/>
            <person name="Steindorff A."/>
            <person name="Ohm R."/>
            <person name="Martin F."/>
            <person name="Silar P."/>
            <person name="Natvig D."/>
            <person name="Lalanne C."/>
            <person name="Gautier V."/>
            <person name="Ament-Velasquez S.L."/>
            <person name="Kruys A."/>
            <person name="Hutchinson M.I."/>
            <person name="Powell A.J."/>
            <person name="Barry K."/>
            <person name="Miller A.N."/>
            <person name="Grigoriev I.V."/>
            <person name="Debuchy R."/>
            <person name="Gladieux P."/>
            <person name="Thoren M.H."/>
            <person name="Johannesson H."/>
        </authorList>
    </citation>
    <scope>NUCLEOTIDE SEQUENCE</scope>
    <source>
        <strain evidence="4">CBS 606.72</strain>
    </source>
</reference>
<feature type="transmembrane region" description="Helical" evidence="2">
    <location>
        <begin position="177"/>
        <end position="194"/>
    </location>
</feature>
<dbReference type="InterPro" id="IPR052982">
    <property type="entry name" value="SRP1/TIP1-like"/>
</dbReference>
<evidence type="ECO:0008006" key="6">
    <source>
        <dbReference type="Google" id="ProtNLM"/>
    </source>
</evidence>
<dbReference type="AlphaFoldDB" id="A0AA40CB77"/>
<dbReference type="PANTHER" id="PTHR40633">
    <property type="entry name" value="MATRIX PROTEIN, PUTATIVE (AFU_ORTHOLOGUE AFUA_8G05410)-RELATED"/>
    <property type="match status" value="1"/>
</dbReference>
<evidence type="ECO:0000313" key="5">
    <source>
        <dbReference type="Proteomes" id="UP001175000"/>
    </source>
</evidence>
<dbReference type="EMBL" id="JAULSU010000001">
    <property type="protein sequence ID" value="KAK0632346.1"/>
    <property type="molecule type" value="Genomic_DNA"/>
</dbReference>
<proteinExistence type="predicted"/>
<evidence type="ECO:0000256" key="1">
    <source>
        <dbReference type="SAM" id="MobiDB-lite"/>
    </source>
</evidence>
<evidence type="ECO:0000313" key="4">
    <source>
        <dbReference type="EMBL" id="KAK0632346.1"/>
    </source>
</evidence>
<dbReference type="Proteomes" id="UP001175000">
    <property type="component" value="Unassembled WGS sequence"/>
</dbReference>
<evidence type="ECO:0000256" key="3">
    <source>
        <dbReference type="SAM" id="SignalP"/>
    </source>
</evidence>
<protein>
    <recommendedName>
        <fullName evidence="6">Extracellular matrix protein</fullName>
    </recommendedName>
</protein>
<name>A0AA40CB77_9PEZI</name>
<keyword evidence="3" id="KW-0732">Signal</keyword>
<feature type="compositionally biased region" description="Low complexity" evidence="1">
    <location>
        <begin position="108"/>
        <end position="169"/>
    </location>
</feature>
<gene>
    <name evidence="4" type="ORF">B0T14DRAFT_560047</name>
</gene>
<keyword evidence="5" id="KW-1185">Reference proteome</keyword>
<feature type="region of interest" description="Disordered" evidence="1">
    <location>
        <begin position="108"/>
        <end position="174"/>
    </location>
</feature>
<keyword evidence="2" id="KW-0472">Membrane</keyword>
<keyword evidence="2" id="KW-1133">Transmembrane helix</keyword>
<evidence type="ECO:0000256" key="2">
    <source>
        <dbReference type="SAM" id="Phobius"/>
    </source>
</evidence>
<feature type="chain" id="PRO_5041226960" description="Extracellular matrix protein" evidence="3">
    <location>
        <begin position="18"/>
        <end position="195"/>
    </location>
</feature>
<dbReference type="PANTHER" id="PTHR40633:SF1">
    <property type="entry name" value="GPI ANCHORED SERINE-THREONINE RICH PROTEIN (AFU_ORTHOLOGUE AFUA_1G03630)"/>
    <property type="match status" value="1"/>
</dbReference>
<sequence>MKFTAAIVAGLAAVGLAKPAITNTVFDLREGVPFTLNWISAVGPVKVDLVSGPDSGSLQPVRVLATGETDGSLTFTPSGLPSGNYAFRVTDTDGDPNFSVLFPYVGTGSASSTTGSVSSTRTSTRSTTSAASSASVSSDVSSVTSASSTSTRSTSTRTTATTTPTSTPTNNNEGQRFSSSLALVFMTVAALVFFN</sequence>